<dbReference type="Proteomes" id="UP001249851">
    <property type="component" value="Unassembled WGS sequence"/>
</dbReference>
<evidence type="ECO:0008006" key="3">
    <source>
        <dbReference type="Google" id="ProtNLM"/>
    </source>
</evidence>
<organism evidence="1 2">
    <name type="scientific">Acropora cervicornis</name>
    <name type="common">Staghorn coral</name>
    <dbReference type="NCBI Taxonomy" id="6130"/>
    <lineage>
        <taxon>Eukaryota</taxon>
        <taxon>Metazoa</taxon>
        <taxon>Cnidaria</taxon>
        <taxon>Anthozoa</taxon>
        <taxon>Hexacorallia</taxon>
        <taxon>Scleractinia</taxon>
        <taxon>Astrocoeniina</taxon>
        <taxon>Acroporidae</taxon>
        <taxon>Acropora</taxon>
    </lineage>
</organism>
<evidence type="ECO:0000313" key="2">
    <source>
        <dbReference type="Proteomes" id="UP001249851"/>
    </source>
</evidence>
<dbReference type="SUPFAM" id="SSF56219">
    <property type="entry name" value="DNase I-like"/>
    <property type="match status" value="1"/>
</dbReference>
<dbReference type="EMBL" id="JARQWQ010000023">
    <property type="protein sequence ID" value="KAK2564042.1"/>
    <property type="molecule type" value="Genomic_DNA"/>
</dbReference>
<gene>
    <name evidence="1" type="ORF">P5673_012260</name>
</gene>
<name>A0AAD9QMM4_ACRCE</name>
<sequence length="265" mass="29959">MKSHIIPTVERCPDQICLHIGTNDLKSKEPNVVADAIVDLAREIENSCDAEIVLSEITTRNDAHSDAVKTVTPRLKQFSRQNRWKLISHANITQNGLHKGGLNREVDVLAINESKLDDSIKNCELYIPGYEIIRIDRNRNGGGVCFYINNSINFVIRHDLNLNDLENLCLEIQKPSSKPFLVVTWYRPPCSSAELFSHYETLVGKLDSLDLEYYLIGHLNCNMASAHFDINTRLLCEISDTNGLQQLIREPTRITESSSSLIDVI</sequence>
<reference evidence="1" key="1">
    <citation type="journal article" date="2023" name="G3 (Bethesda)">
        <title>Whole genome assembly and annotation of the endangered Caribbean coral Acropora cervicornis.</title>
        <authorList>
            <person name="Selwyn J.D."/>
            <person name="Vollmer S.V."/>
        </authorList>
    </citation>
    <scope>NUCLEOTIDE SEQUENCE</scope>
    <source>
        <strain evidence="1">K2</strain>
    </source>
</reference>
<reference evidence="1" key="2">
    <citation type="journal article" date="2023" name="Science">
        <title>Genomic signatures of disease resistance in endangered staghorn corals.</title>
        <authorList>
            <person name="Vollmer S.V."/>
            <person name="Selwyn J.D."/>
            <person name="Despard B.A."/>
            <person name="Roesel C.L."/>
        </authorList>
    </citation>
    <scope>NUCLEOTIDE SEQUENCE</scope>
    <source>
        <strain evidence="1">K2</strain>
    </source>
</reference>
<proteinExistence type="predicted"/>
<dbReference type="SUPFAM" id="SSF52266">
    <property type="entry name" value="SGNH hydrolase"/>
    <property type="match status" value="1"/>
</dbReference>
<dbReference type="PANTHER" id="PTHR33776:SF4">
    <property type="entry name" value="ENDONUCLEASE_EXONUCLEASE_PHOSPHATASE DOMAIN-CONTAINING PROTEIN"/>
    <property type="match status" value="1"/>
</dbReference>
<evidence type="ECO:0000313" key="1">
    <source>
        <dbReference type="EMBL" id="KAK2564042.1"/>
    </source>
</evidence>
<dbReference type="Gene3D" id="3.60.10.10">
    <property type="entry name" value="Endonuclease/exonuclease/phosphatase"/>
    <property type="match status" value="1"/>
</dbReference>
<comment type="caution">
    <text evidence="1">The sequence shown here is derived from an EMBL/GenBank/DDBJ whole genome shotgun (WGS) entry which is preliminary data.</text>
</comment>
<keyword evidence="2" id="KW-1185">Reference proteome</keyword>
<protein>
    <recommendedName>
        <fullName evidence="3">RNA-directed DNA polymerase from transposon BS</fullName>
    </recommendedName>
</protein>
<dbReference type="InterPro" id="IPR036691">
    <property type="entry name" value="Endo/exonu/phosph_ase_sf"/>
</dbReference>
<dbReference type="AlphaFoldDB" id="A0AAD9QMM4"/>
<accession>A0AAD9QMM4</accession>
<dbReference type="PANTHER" id="PTHR33776">
    <property type="entry name" value="ENDO/EXONUCLEASE/PHOSPHATASE DOMAIN-CONTAINING PROTEIN"/>
    <property type="match status" value="1"/>
</dbReference>